<organism evidence="1">
    <name type="scientific">marine sediment metagenome</name>
    <dbReference type="NCBI Taxonomy" id="412755"/>
    <lineage>
        <taxon>unclassified sequences</taxon>
        <taxon>metagenomes</taxon>
        <taxon>ecological metagenomes</taxon>
    </lineage>
</organism>
<accession>X1M0F8</accession>
<name>X1M0F8_9ZZZZ</name>
<proteinExistence type="predicted"/>
<dbReference type="AlphaFoldDB" id="X1M0F8"/>
<protein>
    <submittedName>
        <fullName evidence="1">Uncharacterized protein</fullName>
    </submittedName>
</protein>
<evidence type="ECO:0000313" key="1">
    <source>
        <dbReference type="EMBL" id="GAI25047.1"/>
    </source>
</evidence>
<gene>
    <name evidence="1" type="ORF">S06H3_35693</name>
</gene>
<reference evidence="1" key="1">
    <citation type="journal article" date="2014" name="Front. Microbiol.">
        <title>High frequency of phylogenetically diverse reductive dehalogenase-homologous genes in deep subseafloor sedimentary metagenomes.</title>
        <authorList>
            <person name="Kawai M."/>
            <person name="Futagami T."/>
            <person name="Toyoda A."/>
            <person name="Takaki Y."/>
            <person name="Nishi S."/>
            <person name="Hori S."/>
            <person name="Arai W."/>
            <person name="Tsubouchi T."/>
            <person name="Morono Y."/>
            <person name="Uchiyama I."/>
            <person name="Ito T."/>
            <person name="Fujiyama A."/>
            <person name="Inagaki F."/>
            <person name="Takami H."/>
        </authorList>
    </citation>
    <scope>NUCLEOTIDE SEQUENCE</scope>
    <source>
        <strain evidence="1">Expedition CK06-06</strain>
    </source>
</reference>
<dbReference type="EMBL" id="BARV01021562">
    <property type="protein sequence ID" value="GAI25047.1"/>
    <property type="molecule type" value="Genomic_DNA"/>
</dbReference>
<sequence length="55" mass="5806">MLAADDDLLDYITSKTPGSGLGIETREDICNFVISAPGENSGSAISSFLIFNPKL</sequence>
<comment type="caution">
    <text evidence="1">The sequence shown here is derived from an EMBL/GenBank/DDBJ whole genome shotgun (WGS) entry which is preliminary data.</text>
</comment>